<evidence type="ECO:0008006" key="8">
    <source>
        <dbReference type="Google" id="ProtNLM"/>
    </source>
</evidence>
<evidence type="ECO:0000313" key="7">
    <source>
        <dbReference type="Proteomes" id="UP001470230"/>
    </source>
</evidence>
<feature type="repeat" description="ANK" evidence="3">
    <location>
        <begin position="1110"/>
        <end position="1142"/>
    </location>
</feature>
<feature type="repeat" description="ANK" evidence="3">
    <location>
        <begin position="2220"/>
        <end position="2253"/>
    </location>
</feature>
<dbReference type="Pfam" id="PF13637">
    <property type="entry name" value="Ank_4"/>
    <property type="match status" value="1"/>
</dbReference>
<name>A0ABR2HP68_9EUKA</name>
<dbReference type="EMBL" id="JAPFFF010000024">
    <property type="protein sequence ID" value="KAK8850173.1"/>
    <property type="molecule type" value="Genomic_DNA"/>
</dbReference>
<feature type="repeat" description="ANK" evidence="3">
    <location>
        <begin position="2938"/>
        <end position="2961"/>
    </location>
</feature>
<feature type="repeat" description="ANK" evidence="3">
    <location>
        <begin position="827"/>
        <end position="860"/>
    </location>
</feature>
<feature type="region of interest" description="Disordered" evidence="5">
    <location>
        <begin position="134"/>
        <end position="168"/>
    </location>
</feature>
<evidence type="ECO:0000256" key="2">
    <source>
        <dbReference type="ARBA" id="ARBA00023043"/>
    </source>
</evidence>
<feature type="region of interest" description="Disordered" evidence="5">
    <location>
        <begin position="1174"/>
        <end position="1227"/>
    </location>
</feature>
<dbReference type="Gene3D" id="1.25.40.20">
    <property type="entry name" value="Ankyrin repeat-containing domain"/>
    <property type="match status" value="11"/>
</dbReference>
<evidence type="ECO:0000256" key="3">
    <source>
        <dbReference type="PROSITE-ProRule" id="PRU00023"/>
    </source>
</evidence>
<dbReference type="PROSITE" id="PS50088">
    <property type="entry name" value="ANK_REPEAT"/>
    <property type="match status" value="13"/>
</dbReference>
<dbReference type="Pfam" id="PF00023">
    <property type="entry name" value="Ank"/>
    <property type="match status" value="2"/>
</dbReference>
<feature type="region of interest" description="Disordered" evidence="5">
    <location>
        <begin position="2413"/>
        <end position="2436"/>
    </location>
</feature>
<dbReference type="PANTHER" id="PTHR24198:SF165">
    <property type="entry name" value="ANKYRIN REPEAT-CONTAINING PROTEIN-RELATED"/>
    <property type="match status" value="1"/>
</dbReference>
<feature type="repeat" description="ANK" evidence="3">
    <location>
        <begin position="1331"/>
        <end position="1353"/>
    </location>
</feature>
<sequence>MDKNFIIKIHGMNIKCNRKYIESTFPGIYTSGTDLNDFETEGEIEYYQLAKDIFQGGKYDINSDNLDYLIELEKELKSPDLQTKINIFCYKHECDENQIDQHPSIQFLIELSNLLNKLSTSNCEDISQKIIEKIAKPNSKSKNTQKKRKKSKAKKKKNNQKKRKNENKDIDDSVALSYKLSPNTVSKLFYYAIINTLSSKFKSFDELHEHQQKIQLIMQIIDQIDSKSEEEEETDNDENYLDNFIKYVTKKYFQVLDSTSSIANNKQEIFYLVYYLLENDYITLPELYNTGPMNEFELQQLNDFPLYFLSFYPQKNLNEYFKKNSNLLTDSKKKSQKEKKSTSKGSYEDKVHNYLQDHQRKITEGYPSDNDDILKILIKDDLKALKSHLISKSNKKKSSLAEENAAINAFSISNTVSQFLCVSALHNCSLLELSAFFGSRKIFAYLNEKQMKGQIRRPKNLANYIIAGRDTKIIDIYLNSIKNQKEGEEKQKVEEPEEVVILKEESDNPSSFETDEHIVFNNDLSSRDFHYENSTTIADNDNKSDNDNDDDREAIPNPDEISNKDKKVIKTIKSLMTVCIERDNLEAYQYLVGEILRYQKNKCIIETKFLEKYIAKCVSRGYFTFVPYLLSEGANLNTLLCMFCKTNNEVGINYVLQFSYVDINETYLDETPLGYCISNENVKMSLLLLDNDKINLHEVEEPDEEDENKKAYKEKLNQPARYAFIESCRLGLSKVVSYFLQKKLFDMSVISDDMLNPLHLVCMSGDLETFQEICKFKKMSINPNSKVKSGQYKGRTPLHFACISGNIEIVKMLLDHPKININIKDDNEWVPLQYAVYHGNTEIVSLLLDKDGIDVNVKSNDGNNLLHLACMSDTKETVECILNSPSIIETIDPNAKGLNDETPLQIALENQNTDIVSLLLNYKSNPVKSGRKSKKKNTDDEQQSEVDPNILTNDEKLPLIFACEKGNNDIINLLLNCDRTDVNAKLPDGKTTLYVACELELIDVVKILLKSDDIDINATTNNGNNPLIVACEQANKEIIELLLSYKSDSANSKSKNNRRSKKTNSTLIDINAKNKKGKNALLIACENQMTDIIEMLLQYSEIDCNVSVRKGMSPLCYACKNDWENIFNELMKHGADFNYRTREGKSVLYYACLGKNLNIIRALLSKVDSSQLGMNQPEIEEDSNNESPESETESDSEFYIQGDADDELSGEDEDEYSSEDEFIDEPNSNSPLFISCMNSNIDIFNLIIGRMSSDDINYRDIKGRTLLFIACQGGSIDIVKTLVNKYKIDPNIPDNQSKTPLHVACQEGNFEIVDFFLNESPFHVGINAKWDNQTPLETACKSGSLEIVKLLLKQDGIQYNLLHEEEEEEEKNEPEENLSFYAKLAKKAKNKKPRKKKKNEVPPLLCACSPWNPEIIKYLINEIPDINVNVSAPITYETALHYACEKGDAEICDLILSRSKRSIDKLTNDDQTPVDLALENNRIHAFNVLMKYINADQLNSQDKDGETLLIKACKNQYTEIVHSLLENDENDVNLVDKNNKSALIIVAENGDNEICNLLLENSKIDIEQSYKQKTPLYLACKNGNEGVVEMLLKKGARFDSLTKNGKSPLHVACQYGYYKIVSLLLSSPNIDVNLLTIQPPTSSFKTLYSPLHYACLTNNEHLSNSNSNNNNNDNGHLYISLTGRVVNINNNNNYNNNYNNNSKNLVKVDNNNNDQVLISKKFCVELLVSHPQIDINLQTSQEETALQIACNNKLFDIIKVLLQHPQIDTNVKDSEGRTPLHLACEKSKIDLIKTLLNNPKTDVNAIDHKQRTPLSIACFDKNLSIIQLLINRQDLRVSIPEQKNPIKYAIKKNDRQIFKILIHHPSFDVNQLDLKSATPLGYAIKEQNIDFVHQLLLIPGIDINKQFFYKKKKYRYWGWRNRSSDDDEGTFATPLNIALKLNNPQIMKMLAQSPLLKVNEYIKGKTVLHSAIITRSSQLAALILSVPNVDVNLKTSIDPDSISLRTDRYDDQENDPFLHGMNALHIACIQGDENTVKELLKRDDIDINEFTNYDPSLLEDIKKNLYEQYKKKEEALIQQKKNSMKNNNNYYDPSESNIAKYEDTKLSIKFESQYKNGCNALFIACSENQPQIVSLLLNRHDIDVNAKSGDDQLTPLLHAVKKGCLDAVNILLKDERCDSTITSSNGTNILHFASESGNSDLLKLILQLTNDKLLESTNENSDTPLHFACRSNNNAATVKLLLDYLYENDALDLNVQNNEGDSPLHIVCSNNNIQIFDTFVNKAISSDNISLNLNIQNKKGESLLHIASAFNVPNHLYKEYEYVSDDNGSSYRKLIYKDDYKKKTIFGALLNNGANVNCYDNNNKTPLHYSCKKQSYTNIEILLNWPKILIDGKDESTPLMNMIESVLNSSYKSQTRTRNSNNNYNDSESDSDYGRNTSFYTDSSTNEIIDLFIEKNANIQIITDKGISFLLYAIICRSKKYLNLCFEKLKDLEKYLNYESIYGRPFDVAIDNWEHSIMTLLLKKKKYIKFSDKHRNKLIYECIKHNEVDLVFILLHIFDVNGTYISTILNKLNFFNSHKEEKDPNLQFNVNYVDSEGNTPLHIATQNNDIFATCLLSNYDKTDLNIYNKEGKTPLHYACDESDELALSMLTVIDLDQLKEIYFHKEEKGKYYSRDEELSKYLNSQLTNVDSLNLKIDINAPTKGITRNAYFRQQRKEILSKNPSQTHFNIYYNEPRFNIDFTPLLISISNGNRKTVQKLLLYNNLDFKAISQYNDTAISLVAKNWNEKIVSLLIDLPGIDLNYVPIIEKDNEEVDDEYDDSGNKIDPNQKKEEEEELMNSEDEKYRREKEEQEYELRKSNQNKTLLISACENNSIEIIKKLLTLSEQRIFDINGIDSFTMMSALHHICEDDQIDLLNLFIQFEKENKNIINWNLQDREGLTPLHYAVLENHPKIVDILINNEIVSPHIDINATATGDFMDGRTAISFACEQNNVEIVHLLLDERYKEGEVDPFSFEANQTDKVVRGSLCEAQSSCDVTIKSRAAISRGMSRDRIDELQSEYEEIKDRMNQLIEIVNKHFS</sequence>
<feature type="repeat" description="ANK" evidence="3">
    <location>
        <begin position="1571"/>
        <end position="1603"/>
    </location>
</feature>
<dbReference type="Pfam" id="PF12796">
    <property type="entry name" value="Ank_2"/>
    <property type="match status" value="11"/>
</dbReference>
<feature type="repeat" description="ANK" evidence="3">
    <location>
        <begin position="1022"/>
        <end position="1054"/>
    </location>
</feature>
<evidence type="ECO:0000313" key="6">
    <source>
        <dbReference type="EMBL" id="KAK8850173.1"/>
    </source>
</evidence>
<dbReference type="InterPro" id="IPR002110">
    <property type="entry name" value="Ankyrin_rpt"/>
</dbReference>
<feature type="repeat" description="ANK" evidence="3">
    <location>
        <begin position="1296"/>
        <end position="1318"/>
    </location>
</feature>
<dbReference type="Proteomes" id="UP001470230">
    <property type="component" value="Unassembled WGS sequence"/>
</dbReference>
<feature type="region of interest" description="Disordered" evidence="5">
    <location>
        <begin position="927"/>
        <end position="949"/>
    </location>
</feature>
<keyword evidence="1" id="KW-0677">Repeat</keyword>
<feature type="coiled-coil region" evidence="4">
    <location>
        <begin position="3047"/>
        <end position="3074"/>
    </location>
</feature>
<dbReference type="PRINTS" id="PR01415">
    <property type="entry name" value="ANKYRIN"/>
</dbReference>
<keyword evidence="7" id="KW-1185">Reference proteome</keyword>
<evidence type="ECO:0000256" key="5">
    <source>
        <dbReference type="SAM" id="MobiDB-lite"/>
    </source>
</evidence>
<feature type="repeat" description="ANK" evidence="3">
    <location>
        <begin position="1775"/>
        <end position="1808"/>
    </location>
</feature>
<feature type="compositionally biased region" description="Acidic residues" evidence="5">
    <location>
        <begin position="1178"/>
        <end position="1196"/>
    </location>
</feature>
<feature type="region of interest" description="Disordered" evidence="5">
    <location>
        <begin position="2812"/>
        <end position="2847"/>
    </location>
</feature>
<dbReference type="SMART" id="SM00248">
    <property type="entry name" value="ANK"/>
    <property type="match status" value="49"/>
</dbReference>
<reference evidence="6 7" key="1">
    <citation type="submission" date="2024-04" db="EMBL/GenBank/DDBJ databases">
        <title>Tritrichomonas musculus Genome.</title>
        <authorList>
            <person name="Alves-Ferreira E."/>
            <person name="Grigg M."/>
            <person name="Lorenzi H."/>
            <person name="Galac M."/>
        </authorList>
    </citation>
    <scope>NUCLEOTIDE SEQUENCE [LARGE SCALE GENOMIC DNA]</scope>
    <source>
        <strain evidence="6 7">EAF2021</strain>
    </source>
</reference>
<feature type="compositionally biased region" description="Basic residues" evidence="5">
    <location>
        <begin position="143"/>
        <end position="165"/>
    </location>
</feature>
<organism evidence="6 7">
    <name type="scientific">Tritrichomonas musculus</name>
    <dbReference type="NCBI Taxonomy" id="1915356"/>
    <lineage>
        <taxon>Eukaryota</taxon>
        <taxon>Metamonada</taxon>
        <taxon>Parabasalia</taxon>
        <taxon>Tritrichomonadida</taxon>
        <taxon>Tritrichomonadidae</taxon>
        <taxon>Tritrichomonas</taxon>
    </lineage>
</organism>
<feature type="repeat" description="ANK" evidence="3">
    <location>
        <begin position="2019"/>
        <end position="2052"/>
    </location>
</feature>
<evidence type="ECO:0000256" key="4">
    <source>
        <dbReference type="SAM" id="Coils"/>
    </source>
</evidence>
<dbReference type="PANTHER" id="PTHR24198">
    <property type="entry name" value="ANKYRIN REPEAT AND PROTEIN KINASE DOMAIN-CONTAINING PROTEIN"/>
    <property type="match status" value="1"/>
</dbReference>
<feature type="repeat" description="ANK" evidence="3">
    <location>
        <begin position="2185"/>
        <end position="2217"/>
    </location>
</feature>
<dbReference type="SUPFAM" id="SSF48403">
    <property type="entry name" value="Ankyrin repeat"/>
    <property type="match status" value="8"/>
</dbReference>
<proteinExistence type="predicted"/>
<gene>
    <name evidence="6" type="ORF">M9Y10_018296</name>
</gene>
<feature type="compositionally biased region" description="Acidic residues" evidence="5">
    <location>
        <begin position="1203"/>
        <end position="1224"/>
    </location>
</feature>
<keyword evidence="4" id="KW-0175">Coiled coil</keyword>
<feature type="compositionally biased region" description="Basic and acidic residues" evidence="5">
    <location>
        <begin position="2821"/>
        <end position="2832"/>
    </location>
</feature>
<protein>
    <recommendedName>
        <fullName evidence="8">Ankyrin</fullName>
    </recommendedName>
</protein>
<dbReference type="InterPro" id="IPR036770">
    <property type="entry name" value="Ankyrin_rpt-contain_sf"/>
</dbReference>
<keyword evidence="2 3" id="KW-0040">ANK repeat</keyword>
<feature type="repeat" description="ANK" evidence="3">
    <location>
        <begin position="793"/>
        <end position="816"/>
    </location>
</feature>
<feature type="repeat" description="ANK" evidence="3">
    <location>
        <begin position="1604"/>
        <end position="1626"/>
    </location>
</feature>
<evidence type="ECO:0000256" key="1">
    <source>
        <dbReference type="ARBA" id="ARBA00022737"/>
    </source>
</evidence>
<feature type="region of interest" description="Disordered" evidence="5">
    <location>
        <begin position="534"/>
        <end position="561"/>
    </location>
</feature>
<comment type="caution">
    <text evidence="6">The sequence shown here is derived from an EMBL/GenBank/DDBJ whole genome shotgun (WGS) entry which is preliminary data.</text>
</comment>
<dbReference type="PROSITE" id="PS50297">
    <property type="entry name" value="ANK_REP_REGION"/>
    <property type="match status" value="9"/>
</dbReference>
<accession>A0ABR2HP68</accession>